<feature type="chain" id="PRO_5046210937" description="PilX-like prepilin protein" evidence="1">
    <location>
        <begin position="19"/>
        <end position="480"/>
    </location>
</feature>
<gene>
    <name evidence="2" type="ORF">NBH00_14375</name>
</gene>
<evidence type="ECO:0008006" key="4">
    <source>
        <dbReference type="Google" id="ProtNLM"/>
    </source>
</evidence>
<dbReference type="RefSeq" id="WP_254569285.1">
    <property type="nucleotide sequence ID" value="NZ_CP098502.1"/>
</dbReference>
<organism evidence="2 3">
    <name type="scientific">Paraconexibacter antarcticus</name>
    <dbReference type="NCBI Taxonomy" id="2949664"/>
    <lineage>
        <taxon>Bacteria</taxon>
        <taxon>Bacillati</taxon>
        <taxon>Actinomycetota</taxon>
        <taxon>Thermoleophilia</taxon>
        <taxon>Solirubrobacterales</taxon>
        <taxon>Paraconexibacteraceae</taxon>
        <taxon>Paraconexibacter</taxon>
    </lineage>
</organism>
<accession>A0ABY5DMY6</accession>
<keyword evidence="3" id="KW-1185">Reference proteome</keyword>
<evidence type="ECO:0000313" key="2">
    <source>
        <dbReference type="EMBL" id="UTI62548.1"/>
    </source>
</evidence>
<sequence>MVIAIMVMAFALMITAVALTQSQASQRIDAKDIRVQRAEQAADAGLQSAVYALNAGNLAALPVYGVGGLQPLVNAISCLGVSVSAQVPGIVFAGLSPTTSCNGVTPPGASPTPTYRDMGNHSKVSVIVTSTVAGASTGPYGVGFRVVAAGVEDNNTATTADDVVRRRAVTLAPIRPFGAVEGVHNVTLTAAGLLSLLGVQLATRTVNGDIFANNDINITGLALLGLNVLNPDNSVLRTAELQYGHNCCGSVLVPAANLQPQSTTTFLTRKAPYVDPAKPTCPGTCPAQIVNKVLTLSGTASLTLAAGDYHLCGVDVASGATLKTAGATSSAGATRIYVDSPTSAYCSGTGGSGNLKINGSLNPGVSASPTNTQLYVTGNGTAGGTTVVVGNSSLALTSAFFLYAPMSNVTVNYYVFTGSVIGYDTTMNAVNLTGSLASMITQDLGLSVSTLSNQLGVFQDQQYVNCAGTTVDVTAPTKGC</sequence>
<keyword evidence="1" id="KW-0732">Signal</keyword>
<dbReference type="Proteomes" id="UP001056035">
    <property type="component" value="Chromosome"/>
</dbReference>
<feature type="signal peptide" evidence="1">
    <location>
        <begin position="1"/>
        <end position="18"/>
    </location>
</feature>
<protein>
    <recommendedName>
        <fullName evidence="4">PilX-like prepilin protein</fullName>
    </recommendedName>
</protein>
<name>A0ABY5DMY6_9ACTN</name>
<evidence type="ECO:0000256" key="1">
    <source>
        <dbReference type="SAM" id="SignalP"/>
    </source>
</evidence>
<reference evidence="2 3" key="1">
    <citation type="submission" date="2022-06" db="EMBL/GenBank/DDBJ databases">
        <title>Paraconexibacter antarcticus.</title>
        <authorList>
            <person name="Kim C.S."/>
        </authorList>
    </citation>
    <scope>NUCLEOTIDE SEQUENCE [LARGE SCALE GENOMIC DNA]</scope>
    <source>
        <strain evidence="2 3">02-257</strain>
    </source>
</reference>
<proteinExistence type="predicted"/>
<dbReference type="EMBL" id="CP098502">
    <property type="protein sequence ID" value="UTI62548.1"/>
    <property type="molecule type" value="Genomic_DNA"/>
</dbReference>
<evidence type="ECO:0000313" key="3">
    <source>
        <dbReference type="Proteomes" id="UP001056035"/>
    </source>
</evidence>